<name>A0A9W8ATH4_9FUNG</name>
<organism evidence="5 6">
    <name type="scientific">Dispira parvispora</name>
    <dbReference type="NCBI Taxonomy" id="1520584"/>
    <lineage>
        <taxon>Eukaryota</taxon>
        <taxon>Fungi</taxon>
        <taxon>Fungi incertae sedis</taxon>
        <taxon>Zoopagomycota</taxon>
        <taxon>Kickxellomycotina</taxon>
        <taxon>Dimargaritomycetes</taxon>
        <taxon>Dimargaritales</taxon>
        <taxon>Dimargaritaceae</taxon>
        <taxon>Dispira</taxon>
    </lineage>
</organism>
<dbReference type="Pfam" id="PF00106">
    <property type="entry name" value="adh_short"/>
    <property type="match status" value="1"/>
</dbReference>
<sequence length="260" mass="27782">MLQRLRNKTVFITGASAGIGAACAKAYAAAGSNVILTARRQEKLQELKSALEASHPEVQVHTAVLDVTSQEEVNQVVAALPASLQKVDILINNAGLVLGLKPLADYPSGEIDTMINTNVKGLVYCTQAFIPRMKEQGGGHIVNVSSISGHEVYANGSIYCATKHAVDAITRSLRYELADSPIRISAISPGLVDTEFSLVRFGGNKERADSVYKGMVPLSGEDIAEVALFMTSRPPHVEIAESIVFPHGQASATFVHRKSD</sequence>
<evidence type="ECO:0008006" key="7">
    <source>
        <dbReference type="Google" id="ProtNLM"/>
    </source>
</evidence>
<reference evidence="5" key="1">
    <citation type="submission" date="2022-07" db="EMBL/GenBank/DDBJ databases">
        <title>Phylogenomic reconstructions and comparative analyses of Kickxellomycotina fungi.</title>
        <authorList>
            <person name="Reynolds N.K."/>
            <person name="Stajich J.E."/>
            <person name="Barry K."/>
            <person name="Grigoriev I.V."/>
            <person name="Crous P."/>
            <person name="Smith M.E."/>
        </authorList>
    </citation>
    <scope>NUCLEOTIDE SEQUENCE</scope>
    <source>
        <strain evidence="5">RSA 1196</strain>
    </source>
</reference>
<evidence type="ECO:0000256" key="4">
    <source>
        <dbReference type="RuleBase" id="RU000363"/>
    </source>
</evidence>
<evidence type="ECO:0000256" key="2">
    <source>
        <dbReference type="ARBA" id="ARBA00022857"/>
    </source>
</evidence>
<dbReference type="AlphaFoldDB" id="A0A9W8ATH4"/>
<dbReference type="PANTHER" id="PTHR42901:SF1">
    <property type="entry name" value="ALCOHOL DEHYDROGENASE"/>
    <property type="match status" value="1"/>
</dbReference>
<keyword evidence="6" id="KW-1185">Reference proteome</keyword>
<dbReference type="InterPro" id="IPR002347">
    <property type="entry name" value="SDR_fam"/>
</dbReference>
<protein>
    <recommendedName>
        <fullName evidence="7">NAD(P)-binding protein</fullName>
    </recommendedName>
</protein>
<dbReference type="Proteomes" id="UP001150925">
    <property type="component" value="Unassembled WGS sequence"/>
</dbReference>
<keyword evidence="2" id="KW-0521">NADP</keyword>
<keyword evidence="3" id="KW-0560">Oxidoreductase</keyword>
<dbReference type="SUPFAM" id="SSF51735">
    <property type="entry name" value="NAD(P)-binding Rossmann-fold domains"/>
    <property type="match status" value="1"/>
</dbReference>
<dbReference type="PRINTS" id="PR00081">
    <property type="entry name" value="GDHRDH"/>
</dbReference>
<proteinExistence type="inferred from homology"/>
<dbReference type="EMBL" id="JANBPY010000126">
    <property type="protein sequence ID" value="KAJ1968868.1"/>
    <property type="molecule type" value="Genomic_DNA"/>
</dbReference>
<dbReference type="Gene3D" id="3.40.50.720">
    <property type="entry name" value="NAD(P)-binding Rossmann-like Domain"/>
    <property type="match status" value="1"/>
</dbReference>
<evidence type="ECO:0000313" key="6">
    <source>
        <dbReference type="Proteomes" id="UP001150925"/>
    </source>
</evidence>
<dbReference type="FunFam" id="3.40.50.720:FF:000047">
    <property type="entry name" value="NADP-dependent L-serine/L-allo-threonine dehydrogenase"/>
    <property type="match status" value="1"/>
</dbReference>
<dbReference type="InterPro" id="IPR036291">
    <property type="entry name" value="NAD(P)-bd_dom_sf"/>
</dbReference>
<dbReference type="GO" id="GO:0016616">
    <property type="term" value="F:oxidoreductase activity, acting on the CH-OH group of donors, NAD or NADP as acceptor"/>
    <property type="evidence" value="ECO:0007669"/>
    <property type="project" value="UniProtKB-ARBA"/>
</dbReference>
<accession>A0A9W8ATH4</accession>
<dbReference type="PROSITE" id="PS00061">
    <property type="entry name" value="ADH_SHORT"/>
    <property type="match status" value="1"/>
</dbReference>
<evidence type="ECO:0000256" key="3">
    <source>
        <dbReference type="ARBA" id="ARBA00023002"/>
    </source>
</evidence>
<dbReference type="PANTHER" id="PTHR42901">
    <property type="entry name" value="ALCOHOL DEHYDROGENASE"/>
    <property type="match status" value="1"/>
</dbReference>
<evidence type="ECO:0000313" key="5">
    <source>
        <dbReference type="EMBL" id="KAJ1968868.1"/>
    </source>
</evidence>
<gene>
    <name evidence="5" type="ORF">IWQ62_000984</name>
</gene>
<evidence type="ECO:0000256" key="1">
    <source>
        <dbReference type="ARBA" id="ARBA00006484"/>
    </source>
</evidence>
<dbReference type="InterPro" id="IPR020904">
    <property type="entry name" value="Sc_DH/Rdtase_CS"/>
</dbReference>
<comment type="caution">
    <text evidence="5">The sequence shown here is derived from an EMBL/GenBank/DDBJ whole genome shotgun (WGS) entry which is preliminary data.</text>
</comment>
<dbReference type="OrthoDB" id="6251714at2759"/>
<dbReference type="PRINTS" id="PR00080">
    <property type="entry name" value="SDRFAMILY"/>
</dbReference>
<dbReference type="PROSITE" id="PS51257">
    <property type="entry name" value="PROKAR_LIPOPROTEIN"/>
    <property type="match status" value="1"/>
</dbReference>
<comment type="similarity">
    <text evidence="1 4">Belongs to the short-chain dehydrogenases/reductases (SDR) family.</text>
</comment>